<evidence type="ECO:0000256" key="6">
    <source>
        <dbReference type="HAMAP-Rule" id="MF_00223"/>
    </source>
</evidence>
<keyword evidence="4 6" id="KW-0554">One-carbon metabolism</keyword>
<keyword evidence="6" id="KW-0342">GTP-binding</keyword>
<proteinExistence type="inferred from homology"/>
<dbReference type="PROSITE" id="PS00860">
    <property type="entry name" value="GTP_CYCLOHYDROL_1_2"/>
    <property type="match status" value="1"/>
</dbReference>
<dbReference type="InterPro" id="IPR018234">
    <property type="entry name" value="GTP_CycHdrlase_I_CS"/>
</dbReference>
<evidence type="ECO:0000259" key="7">
    <source>
        <dbReference type="Pfam" id="PF01227"/>
    </source>
</evidence>
<dbReference type="NCBIfam" id="NF006826">
    <property type="entry name" value="PRK09347.1-3"/>
    <property type="match status" value="1"/>
</dbReference>
<evidence type="ECO:0000256" key="5">
    <source>
        <dbReference type="ARBA" id="ARBA00022801"/>
    </source>
</evidence>
<dbReference type="SUPFAM" id="SSF55620">
    <property type="entry name" value="Tetrahydrobiopterin biosynthesis enzymes-like"/>
    <property type="match status" value="1"/>
</dbReference>
<evidence type="ECO:0000313" key="8">
    <source>
        <dbReference type="EMBL" id="GGI57713.1"/>
    </source>
</evidence>
<feature type="binding site" evidence="6">
    <location>
        <position position="122"/>
    </location>
    <ligand>
        <name>Zn(2+)</name>
        <dbReference type="ChEBI" id="CHEBI:29105"/>
    </ligand>
</feature>
<organism evidence="8 9">
    <name type="scientific">Winogradskyella haliclonae</name>
    <dbReference type="NCBI Taxonomy" id="2048558"/>
    <lineage>
        <taxon>Bacteria</taxon>
        <taxon>Pseudomonadati</taxon>
        <taxon>Bacteroidota</taxon>
        <taxon>Flavobacteriia</taxon>
        <taxon>Flavobacteriales</taxon>
        <taxon>Flavobacteriaceae</taxon>
        <taxon>Winogradskyella</taxon>
    </lineage>
</organism>
<dbReference type="PROSITE" id="PS00859">
    <property type="entry name" value="GTP_CYCLOHYDROL_1_1"/>
    <property type="match status" value="1"/>
</dbReference>
<dbReference type="RefSeq" id="WP_188374623.1">
    <property type="nucleotide sequence ID" value="NZ_BMDQ01000002.1"/>
</dbReference>
<comment type="subunit">
    <text evidence="6">Homopolymer.</text>
</comment>
<dbReference type="EMBL" id="BMDQ01000002">
    <property type="protein sequence ID" value="GGI57713.1"/>
    <property type="molecule type" value="Genomic_DNA"/>
</dbReference>
<dbReference type="Pfam" id="PF01227">
    <property type="entry name" value="GTP_cyclohydroI"/>
    <property type="match status" value="1"/>
</dbReference>
<comment type="catalytic activity">
    <reaction evidence="1 6">
        <text>GTP + H2O = 7,8-dihydroneopterin 3'-triphosphate + formate + H(+)</text>
        <dbReference type="Rhea" id="RHEA:17473"/>
        <dbReference type="ChEBI" id="CHEBI:15377"/>
        <dbReference type="ChEBI" id="CHEBI:15378"/>
        <dbReference type="ChEBI" id="CHEBI:15740"/>
        <dbReference type="ChEBI" id="CHEBI:37565"/>
        <dbReference type="ChEBI" id="CHEBI:58462"/>
        <dbReference type="EC" id="3.5.4.16"/>
    </reaction>
</comment>
<keyword evidence="6" id="KW-0547">Nucleotide-binding</keyword>
<dbReference type="InterPro" id="IPR020602">
    <property type="entry name" value="GTP_CycHdrlase_I_dom"/>
</dbReference>
<dbReference type="PANTHER" id="PTHR11109">
    <property type="entry name" value="GTP CYCLOHYDROLASE I"/>
    <property type="match status" value="1"/>
</dbReference>
<comment type="similarity">
    <text evidence="3 6">Belongs to the GTP cyclohydrolase I family.</text>
</comment>
<sequence length="230" mass="25838">METKTIPTKNGHALNGFSIDDIGDDHLFTSLDTPMKPNAFDMSDKEKKERISILFSEIMDVLGLDLTDDSLQGTPDRVAKMYVEEIFSGLDPKNKPKVALFDNKYQYNQMLVEKDITFYSNCEHHFVPIIGKAHVAYISSGKVIGLSKLNRIVQYYAKRPQVQERLTQQIAHELKTVLGTEDVAVIIDAKHLCVSSRGVKDDTSATVTTFYGGAFNSPEKINELQNYINS</sequence>
<evidence type="ECO:0000313" key="9">
    <source>
        <dbReference type="Proteomes" id="UP000624701"/>
    </source>
</evidence>
<dbReference type="EC" id="3.5.4.16" evidence="6"/>
<dbReference type="NCBIfam" id="TIGR00063">
    <property type="entry name" value="folE"/>
    <property type="match status" value="1"/>
</dbReference>
<keyword evidence="6" id="KW-0479">Metal-binding</keyword>
<feature type="domain" description="GTP cyclohydrolase I" evidence="7">
    <location>
        <begin position="55"/>
        <end position="221"/>
    </location>
</feature>
<comment type="caution">
    <text evidence="8">The sequence shown here is derived from an EMBL/GenBank/DDBJ whole genome shotgun (WGS) entry which is preliminary data.</text>
</comment>
<evidence type="ECO:0000256" key="4">
    <source>
        <dbReference type="ARBA" id="ARBA00022563"/>
    </source>
</evidence>
<evidence type="ECO:0000256" key="2">
    <source>
        <dbReference type="ARBA" id="ARBA00005080"/>
    </source>
</evidence>
<evidence type="ECO:0000256" key="3">
    <source>
        <dbReference type="ARBA" id="ARBA00008085"/>
    </source>
</evidence>
<dbReference type="HAMAP" id="MF_00223">
    <property type="entry name" value="FolE"/>
    <property type="match status" value="1"/>
</dbReference>
<dbReference type="NCBIfam" id="NF006824">
    <property type="entry name" value="PRK09347.1-1"/>
    <property type="match status" value="1"/>
</dbReference>
<feature type="binding site" evidence="6">
    <location>
        <position position="125"/>
    </location>
    <ligand>
        <name>Zn(2+)</name>
        <dbReference type="ChEBI" id="CHEBI:29105"/>
    </ligand>
</feature>
<evidence type="ECO:0000256" key="1">
    <source>
        <dbReference type="ARBA" id="ARBA00001052"/>
    </source>
</evidence>
<feature type="binding site" evidence="6">
    <location>
        <position position="193"/>
    </location>
    <ligand>
        <name>Zn(2+)</name>
        <dbReference type="ChEBI" id="CHEBI:29105"/>
    </ligand>
</feature>
<accession>A0ABQ2C3K7</accession>
<dbReference type="Gene3D" id="1.10.286.10">
    <property type="match status" value="1"/>
</dbReference>
<name>A0ABQ2C3K7_9FLAO</name>
<reference evidence="9" key="1">
    <citation type="journal article" date="2019" name="Int. J. Syst. Evol. Microbiol.">
        <title>The Global Catalogue of Microorganisms (GCM) 10K type strain sequencing project: providing services to taxonomists for standard genome sequencing and annotation.</title>
        <authorList>
            <consortium name="The Broad Institute Genomics Platform"/>
            <consortium name="The Broad Institute Genome Sequencing Center for Infectious Disease"/>
            <person name="Wu L."/>
            <person name="Ma J."/>
        </authorList>
    </citation>
    <scope>NUCLEOTIDE SEQUENCE [LARGE SCALE GENOMIC DNA]</scope>
    <source>
        <strain evidence="9">CCM 8681</strain>
    </source>
</reference>
<protein>
    <recommendedName>
        <fullName evidence="6">GTP cyclohydrolase 1</fullName>
        <ecNumber evidence="6">3.5.4.16</ecNumber>
    </recommendedName>
    <alternativeName>
        <fullName evidence="6">GTP cyclohydrolase I</fullName>
        <shortName evidence="6">GTP-CH-I</shortName>
    </alternativeName>
</protein>
<comment type="pathway">
    <text evidence="2 6">Cofactor biosynthesis; 7,8-dihydroneopterin triphosphate biosynthesis; 7,8-dihydroneopterin triphosphate from GTP: step 1/1.</text>
</comment>
<dbReference type="PANTHER" id="PTHR11109:SF7">
    <property type="entry name" value="GTP CYCLOHYDROLASE 1"/>
    <property type="match status" value="1"/>
</dbReference>
<keyword evidence="5 6" id="KW-0378">Hydrolase</keyword>
<dbReference type="Proteomes" id="UP000624701">
    <property type="component" value="Unassembled WGS sequence"/>
</dbReference>
<keyword evidence="9" id="KW-1185">Reference proteome</keyword>
<gene>
    <name evidence="8" type="primary">folE1</name>
    <name evidence="6" type="synonym">folE</name>
    <name evidence="8" type="ORF">GCM10011444_20220</name>
</gene>
<dbReference type="Gene3D" id="3.30.1130.10">
    <property type="match status" value="1"/>
</dbReference>
<keyword evidence="6" id="KW-0862">Zinc</keyword>
<dbReference type="InterPro" id="IPR043133">
    <property type="entry name" value="GTP-CH-I_C/QueF"/>
</dbReference>
<dbReference type="InterPro" id="IPR001474">
    <property type="entry name" value="GTP_CycHdrlase_I"/>
</dbReference>
<dbReference type="InterPro" id="IPR043134">
    <property type="entry name" value="GTP-CH-I_N"/>
</dbReference>